<dbReference type="InterPro" id="IPR010852">
    <property type="entry name" value="ABATE"/>
</dbReference>
<accession>A0A2S9Q8Y9</accession>
<reference evidence="2 3" key="1">
    <citation type="submission" date="2018-02" db="EMBL/GenBank/DDBJ databases">
        <title>Whole genome sequencing of endophytic bacterium.</title>
        <authorList>
            <person name="Eedara R."/>
            <person name="Podile A.R."/>
        </authorList>
    </citation>
    <scope>NUCLEOTIDE SEQUENCE [LARGE SCALE GENOMIC DNA]</scope>
    <source>
        <strain evidence="2 3">RP1T</strain>
    </source>
</reference>
<name>A0A2S9Q8Y9_9HYPH</name>
<evidence type="ECO:0000259" key="1">
    <source>
        <dbReference type="Pfam" id="PF11706"/>
    </source>
</evidence>
<dbReference type="RefSeq" id="WP_105863807.1">
    <property type="nucleotide sequence ID" value="NZ_PUEJ01000007.1"/>
</dbReference>
<protein>
    <recommendedName>
        <fullName evidence="1">Zinc finger CGNR domain-containing protein</fullName>
    </recommendedName>
</protein>
<dbReference type="Pfam" id="PF07336">
    <property type="entry name" value="ABATE"/>
    <property type="match status" value="1"/>
</dbReference>
<dbReference type="InterPro" id="IPR021005">
    <property type="entry name" value="Znf_CGNR"/>
</dbReference>
<evidence type="ECO:0000313" key="3">
    <source>
        <dbReference type="Proteomes" id="UP000237682"/>
    </source>
</evidence>
<proteinExistence type="predicted"/>
<dbReference type="EMBL" id="PUEJ01000007">
    <property type="protein sequence ID" value="PRH85811.1"/>
    <property type="molecule type" value="Genomic_DNA"/>
</dbReference>
<dbReference type="PANTHER" id="PTHR35525:SF3">
    <property type="entry name" value="BLL6575 PROTEIN"/>
    <property type="match status" value="1"/>
</dbReference>
<evidence type="ECO:0000313" key="2">
    <source>
        <dbReference type="EMBL" id="PRH85811.1"/>
    </source>
</evidence>
<dbReference type="Proteomes" id="UP000237682">
    <property type="component" value="Unassembled WGS sequence"/>
</dbReference>
<dbReference type="Gene3D" id="1.10.3300.10">
    <property type="entry name" value="Jann2411-like domain"/>
    <property type="match status" value="1"/>
</dbReference>
<dbReference type="Pfam" id="PF11706">
    <property type="entry name" value="zf-CGNR"/>
    <property type="match status" value="1"/>
</dbReference>
<feature type="domain" description="Zinc finger CGNR" evidence="1">
    <location>
        <begin position="162"/>
        <end position="202"/>
    </location>
</feature>
<dbReference type="AlphaFoldDB" id="A0A2S9Q8Y9"/>
<keyword evidence="3" id="KW-1185">Reference proteome</keyword>
<organism evidence="2 3">
    <name type="scientific">Labrys okinawensis</name>
    <dbReference type="NCBI Taxonomy" id="346911"/>
    <lineage>
        <taxon>Bacteria</taxon>
        <taxon>Pseudomonadati</taxon>
        <taxon>Pseudomonadota</taxon>
        <taxon>Alphaproteobacteria</taxon>
        <taxon>Hyphomicrobiales</taxon>
        <taxon>Xanthobacteraceae</taxon>
        <taxon>Labrys</taxon>
    </lineage>
</organism>
<dbReference type="SUPFAM" id="SSF160904">
    <property type="entry name" value="Jann2411-like"/>
    <property type="match status" value="1"/>
</dbReference>
<comment type="caution">
    <text evidence="2">The sequence shown here is derived from an EMBL/GenBank/DDBJ whole genome shotgun (WGS) entry which is preliminary data.</text>
</comment>
<dbReference type="PANTHER" id="PTHR35525">
    <property type="entry name" value="BLL6575 PROTEIN"/>
    <property type="match status" value="1"/>
</dbReference>
<gene>
    <name evidence="2" type="ORF">C5L14_19870</name>
</gene>
<dbReference type="InterPro" id="IPR023286">
    <property type="entry name" value="ABATE_dom_sf"/>
</dbReference>
<sequence length="202" mass="22519">MVISESLSRFAEGWSEADYVGGHPVLDFVNTVADTGKTRLDDKIGRWDAMRGWARGAGLLTGQELASFLQDAALDDDGELARLHGFREQVYEAILGLAGQTDGASPTMAGLERSIRDAMGRGSFAGEGGRFRWRPDARSPRRWLDALALALEELLRSQDVSRLRQCSRCTWFFIDRGRGAGRRWCDMRTCGNRAKAEAFRCR</sequence>
<dbReference type="OrthoDB" id="9808437at2"/>